<name>A0A9D2LH11_9FIRM</name>
<dbReference type="InterPro" id="IPR010140">
    <property type="entry name" value="Histidinol_P_phosphatase_HisJ"/>
</dbReference>
<dbReference type="InterPro" id="IPR004013">
    <property type="entry name" value="PHP_dom"/>
</dbReference>
<sequence>MSLTPECGSVHTHSVLCDGKGTLAEMAAAAFAAGVRYFGASGHSHTEIPHDAGNVLPADPAEYRAQVLALRAEYAGRMEILLGIEQDSQSPQPVPDWADYWIGSVHNLRDPETGKYHCVDWDRERLAACRDGMFGGDALAMTEGYYAGVAAMAERWPTILGHMDLVTKLNRGNAFFDEEDPRYRAAALEALHHADPDRTLLEINTGAVARGYRDDPYPAPFLLKEWRAMGGQVILTADAHSPETVIFGYRQAAELARAAGYRESVLLTSRGWEPCPL</sequence>
<feature type="domain" description="PHP" evidence="9">
    <location>
        <begin position="10"/>
        <end position="205"/>
    </location>
</feature>
<comment type="similarity">
    <text evidence="2 8">Belongs to the PHP hydrolase family. HisK subfamily.</text>
</comment>
<dbReference type="SUPFAM" id="SSF89550">
    <property type="entry name" value="PHP domain-like"/>
    <property type="match status" value="1"/>
</dbReference>
<dbReference type="GO" id="GO:0004401">
    <property type="term" value="F:histidinol-phosphatase activity"/>
    <property type="evidence" value="ECO:0007669"/>
    <property type="project" value="UniProtKB-UniRule"/>
</dbReference>
<evidence type="ECO:0000256" key="8">
    <source>
        <dbReference type="RuleBase" id="RU366003"/>
    </source>
</evidence>
<comment type="catalytic activity">
    <reaction evidence="7 8">
        <text>L-histidinol phosphate + H2O = L-histidinol + phosphate</text>
        <dbReference type="Rhea" id="RHEA:14465"/>
        <dbReference type="ChEBI" id="CHEBI:15377"/>
        <dbReference type="ChEBI" id="CHEBI:43474"/>
        <dbReference type="ChEBI" id="CHEBI:57699"/>
        <dbReference type="ChEBI" id="CHEBI:57980"/>
        <dbReference type="EC" id="3.1.3.15"/>
    </reaction>
</comment>
<gene>
    <name evidence="10" type="ORF">H9787_02120</name>
</gene>
<evidence type="ECO:0000256" key="5">
    <source>
        <dbReference type="ARBA" id="ARBA00022801"/>
    </source>
</evidence>
<evidence type="ECO:0000256" key="7">
    <source>
        <dbReference type="ARBA" id="ARBA00049158"/>
    </source>
</evidence>
<keyword evidence="4 8" id="KW-0028">Amino-acid biosynthesis</keyword>
<reference evidence="10" key="2">
    <citation type="submission" date="2021-04" db="EMBL/GenBank/DDBJ databases">
        <authorList>
            <person name="Gilroy R."/>
        </authorList>
    </citation>
    <scope>NUCLEOTIDE SEQUENCE</scope>
    <source>
        <strain evidence="10">ChiBcec18-1249</strain>
    </source>
</reference>
<protein>
    <recommendedName>
        <fullName evidence="3 8">Histidinol-phosphatase</fullName>
        <shortName evidence="8">HolPase</shortName>
        <ecNumber evidence="3 8">3.1.3.15</ecNumber>
    </recommendedName>
</protein>
<proteinExistence type="inferred from homology"/>
<evidence type="ECO:0000256" key="2">
    <source>
        <dbReference type="ARBA" id="ARBA00009152"/>
    </source>
</evidence>
<dbReference type="GO" id="GO:0005737">
    <property type="term" value="C:cytoplasm"/>
    <property type="evidence" value="ECO:0007669"/>
    <property type="project" value="TreeGrafter"/>
</dbReference>
<dbReference type="Proteomes" id="UP000823824">
    <property type="component" value="Unassembled WGS sequence"/>
</dbReference>
<dbReference type="EMBL" id="DWZJ01000013">
    <property type="protein sequence ID" value="HJB12492.1"/>
    <property type="molecule type" value="Genomic_DNA"/>
</dbReference>
<evidence type="ECO:0000259" key="9">
    <source>
        <dbReference type="Pfam" id="PF02811"/>
    </source>
</evidence>
<reference evidence="10" key="1">
    <citation type="journal article" date="2021" name="PeerJ">
        <title>Extensive microbial diversity within the chicken gut microbiome revealed by metagenomics and culture.</title>
        <authorList>
            <person name="Gilroy R."/>
            <person name="Ravi A."/>
            <person name="Getino M."/>
            <person name="Pursley I."/>
            <person name="Horton D.L."/>
            <person name="Alikhan N.F."/>
            <person name="Baker D."/>
            <person name="Gharbi K."/>
            <person name="Hall N."/>
            <person name="Watson M."/>
            <person name="Adriaenssens E.M."/>
            <person name="Foster-Nyarko E."/>
            <person name="Jarju S."/>
            <person name="Secka A."/>
            <person name="Antonio M."/>
            <person name="Oren A."/>
            <person name="Chaudhuri R.R."/>
            <person name="La Ragione R."/>
            <person name="Hildebrand F."/>
            <person name="Pallen M.J."/>
        </authorList>
    </citation>
    <scope>NUCLEOTIDE SEQUENCE</scope>
    <source>
        <strain evidence="10">ChiBcec18-1249</strain>
    </source>
</reference>
<dbReference type="PANTHER" id="PTHR21039">
    <property type="entry name" value="HISTIDINOL PHOSPHATASE-RELATED"/>
    <property type="match status" value="1"/>
</dbReference>
<dbReference type="Gene3D" id="3.20.20.140">
    <property type="entry name" value="Metal-dependent hydrolases"/>
    <property type="match status" value="1"/>
</dbReference>
<evidence type="ECO:0000313" key="10">
    <source>
        <dbReference type="EMBL" id="HJB12492.1"/>
    </source>
</evidence>
<organism evidence="10 11">
    <name type="scientific">Candidatus Oscillibacter excrementigallinarum</name>
    <dbReference type="NCBI Taxonomy" id="2838716"/>
    <lineage>
        <taxon>Bacteria</taxon>
        <taxon>Bacillati</taxon>
        <taxon>Bacillota</taxon>
        <taxon>Clostridia</taxon>
        <taxon>Eubacteriales</taxon>
        <taxon>Oscillospiraceae</taxon>
        <taxon>Oscillibacter</taxon>
    </lineage>
</organism>
<comment type="caution">
    <text evidence="10">The sequence shown here is derived from an EMBL/GenBank/DDBJ whole genome shotgun (WGS) entry which is preliminary data.</text>
</comment>
<dbReference type="InterPro" id="IPR016195">
    <property type="entry name" value="Pol/histidinol_Pase-like"/>
</dbReference>
<keyword evidence="5 8" id="KW-0378">Hydrolase</keyword>
<evidence type="ECO:0000256" key="3">
    <source>
        <dbReference type="ARBA" id="ARBA00013085"/>
    </source>
</evidence>
<dbReference type="Pfam" id="PF02811">
    <property type="entry name" value="PHP"/>
    <property type="match status" value="1"/>
</dbReference>
<dbReference type="AlphaFoldDB" id="A0A9D2LH11"/>
<evidence type="ECO:0000256" key="4">
    <source>
        <dbReference type="ARBA" id="ARBA00022605"/>
    </source>
</evidence>
<dbReference type="PANTHER" id="PTHR21039:SF0">
    <property type="entry name" value="HISTIDINOL-PHOSPHATASE"/>
    <property type="match status" value="1"/>
</dbReference>
<evidence type="ECO:0000256" key="6">
    <source>
        <dbReference type="ARBA" id="ARBA00023102"/>
    </source>
</evidence>
<dbReference type="EC" id="3.1.3.15" evidence="3 8"/>
<evidence type="ECO:0000313" key="11">
    <source>
        <dbReference type="Proteomes" id="UP000823824"/>
    </source>
</evidence>
<keyword evidence="6 8" id="KW-0368">Histidine biosynthesis</keyword>
<accession>A0A9D2LH11</accession>
<evidence type="ECO:0000256" key="1">
    <source>
        <dbReference type="ARBA" id="ARBA00004970"/>
    </source>
</evidence>
<dbReference type="GO" id="GO:0000105">
    <property type="term" value="P:L-histidine biosynthetic process"/>
    <property type="evidence" value="ECO:0007669"/>
    <property type="project" value="UniProtKB-UniRule"/>
</dbReference>
<comment type="pathway">
    <text evidence="1 8">Amino-acid biosynthesis; L-histidine biosynthesis; L-histidine from 5-phospho-alpha-D-ribose 1-diphosphate: step 8/9.</text>
</comment>